<sequence length="112" mass="13122">MKFVDKELTKTEILSFRKKYGNYIKLTVDVENEWIVAGGDLHADGEKVLLEKGSRQNDIWGGGINFFDKQIDTTAVLNIRPRLNNDNLEILNSKIRKEFHDIIKRYFGKLWH</sequence>
<dbReference type="Pfam" id="PF18924">
    <property type="entry name" value="DUF5674"/>
    <property type="match status" value="1"/>
</dbReference>
<evidence type="ECO:0000313" key="2">
    <source>
        <dbReference type="Proteomes" id="UP000178603"/>
    </source>
</evidence>
<comment type="caution">
    <text evidence="1">The sequence shown here is derived from an EMBL/GenBank/DDBJ whole genome shotgun (WGS) entry which is preliminary data.</text>
</comment>
<name>A0A1F8AT95_9BACT</name>
<accession>A0A1F8AT95</accession>
<dbReference type="Proteomes" id="UP000178603">
    <property type="component" value="Unassembled WGS sequence"/>
</dbReference>
<evidence type="ECO:0000313" key="1">
    <source>
        <dbReference type="EMBL" id="OGM54983.1"/>
    </source>
</evidence>
<dbReference type="EMBL" id="MGGW01000007">
    <property type="protein sequence ID" value="OGM54983.1"/>
    <property type="molecule type" value="Genomic_DNA"/>
</dbReference>
<reference evidence="1 2" key="1">
    <citation type="journal article" date="2016" name="Nat. Commun.">
        <title>Thousands of microbial genomes shed light on interconnected biogeochemical processes in an aquifer system.</title>
        <authorList>
            <person name="Anantharaman K."/>
            <person name="Brown C.T."/>
            <person name="Hug L.A."/>
            <person name="Sharon I."/>
            <person name="Castelle C.J."/>
            <person name="Probst A.J."/>
            <person name="Thomas B.C."/>
            <person name="Singh A."/>
            <person name="Wilkins M.J."/>
            <person name="Karaoz U."/>
            <person name="Brodie E.L."/>
            <person name="Williams K.H."/>
            <person name="Hubbard S.S."/>
            <person name="Banfield J.F."/>
        </authorList>
    </citation>
    <scope>NUCLEOTIDE SEQUENCE [LARGE SCALE GENOMIC DNA]</scope>
</reference>
<gene>
    <name evidence="1" type="ORF">A3E44_05040</name>
</gene>
<dbReference type="InterPro" id="IPR043731">
    <property type="entry name" value="DUF5674"/>
</dbReference>
<organism evidence="1 2">
    <name type="scientific">Candidatus Woesebacteria bacterium RIFCSPHIGHO2_12_FULL_41_24</name>
    <dbReference type="NCBI Taxonomy" id="1802510"/>
    <lineage>
        <taxon>Bacteria</taxon>
        <taxon>Candidatus Woeseibacteriota</taxon>
    </lineage>
</organism>
<proteinExistence type="predicted"/>
<protein>
    <submittedName>
        <fullName evidence="1">Uncharacterized protein</fullName>
    </submittedName>
</protein>
<dbReference type="AlphaFoldDB" id="A0A1F8AT95"/>